<evidence type="ECO:0000256" key="1">
    <source>
        <dbReference type="SAM" id="Phobius"/>
    </source>
</evidence>
<reference evidence="2" key="1">
    <citation type="submission" date="2023-03" db="EMBL/GenBank/DDBJ databases">
        <title>Massive genome expansion in bonnet fungi (Mycena s.s.) driven by repeated elements and novel gene families across ecological guilds.</title>
        <authorList>
            <consortium name="Lawrence Berkeley National Laboratory"/>
            <person name="Harder C.B."/>
            <person name="Miyauchi S."/>
            <person name="Viragh M."/>
            <person name="Kuo A."/>
            <person name="Thoen E."/>
            <person name="Andreopoulos B."/>
            <person name="Lu D."/>
            <person name="Skrede I."/>
            <person name="Drula E."/>
            <person name="Henrissat B."/>
            <person name="Morin E."/>
            <person name="Kohler A."/>
            <person name="Barry K."/>
            <person name="LaButti K."/>
            <person name="Morin E."/>
            <person name="Salamov A."/>
            <person name="Lipzen A."/>
            <person name="Mereny Z."/>
            <person name="Hegedus B."/>
            <person name="Baldrian P."/>
            <person name="Stursova M."/>
            <person name="Weitz H."/>
            <person name="Taylor A."/>
            <person name="Grigoriev I.V."/>
            <person name="Nagy L.G."/>
            <person name="Martin F."/>
            <person name="Kauserud H."/>
        </authorList>
    </citation>
    <scope>NUCLEOTIDE SEQUENCE</scope>
    <source>
        <strain evidence="2">CBHHK067</strain>
    </source>
</reference>
<comment type="caution">
    <text evidence="2">The sequence shown here is derived from an EMBL/GenBank/DDBJ whole genome shotgun (WGS) entry which is preliminary data.</text>
</comment>
<gene>
    <name evidence="2" type="ORF">B0H17DRAFT_1199180</name>
</gene>
<protein>
    <submittedName>
        <fullName evidence="2">Uncharacterized protein</fullName>
    </submittedName>
</protein>
<evidence type="ECO:0000313" key="2">
    <source>
        <dbReference type="EMBL" id="KAJ7694660.1"/>
    </source>
</evidence>
<proteinExistence type="predicted"/>
<dbReference type="EMBL" id="JARKIE010000041">
    <property type="protein sequence ID" value="KAJ7694660.1"/>
    <property type="molecule type" value="Genomic_DNA"/>
</dbReference>
<sequence>METNWDALALQFSHGVGANCVTTATCNFESPPFRTSIHGARDSDRRSMFLSSALPGDIDAHKLAIQRYSRCNSCKFCPPTTVLAANARTLRWEEHPDPPVRYGHTAESHDNIRAFPLGRSAITWVVAVSGRSGMGAKDLGKPAPDAGAIFAQGEVTVVVDEEKDEEAWALSKLLGGVLLVPSLDLSSTIPSARVPSGEHLGLWVAGYGGLVTLNLLFISLTLLYWA</sequence>
<evidence type="ECO:0000313" key="3">
    <source>
        <dbReference type="Proteomes" id="UP001221757"/>
    </source>
</evidence>
<keyword evidence="3" id="KW-1185">Reference proteome</keyword>
<keyword evidence="1" id="KW-0472">Membrane</keyword>
<name>A0AAD7DMB8_MYCRO</name>
<keyword evidence="1" id="KW-0812">Transmembrane</keyword>
<keyword evidence="1" id="KW-1133">Transmembrane helix</keyword>
<dbReference type="Proteomes" id="UP001221757">
    <property type="component" value="Unassembled WGS sequence"/>
</dbReference>
<dbReference type="AlphaFoldDB" id="A0AAD7DMB8"/>
<accession>A0AAD7DMB8</accession>
<feature type="transmembrane region" description="Helical" evidence="1">
    <location>
        <begin position="200"/>
        <end position="225"/>
    </location>
</feature>
<organism evidence="2 3">
    <name type="scientific">Mycena rosella</name>
    <name type="common">Pink bonnet</name>
    <name type="synonym">Agaricus rosellus</name>
    <dbReference type="NCBI Taxonomy" id="1033263"/>
    <lineage>
        <taxon>Eukaryota</taxon>
        <taxon>Fungi</taxon>
        <taxon>Dikarya</taxon>
        <taxon>Basidiomycota</taxon>
        <taxon>Agaricomycotina</taxon>
        <taxon>Agaricomycetes</taxon>
        <taxon>Agaricomycetidae</taxon>
        <taxon>Agaricales</taxon>
        <taxon>Marasmiineae</taxon>
        <taxon>Mycenaceae</taxon>
        <taxon>Mycena</taxon>
    </lineage>
</organism>